<keyword evidence="2" id="KW-1185">Reference proteome</keyword>
<proteinExistence type="predicted"/>
<dbReference type="EMBL" id="VUJW01000015">
    <property type="protein sequence ID" value="KAA1424068.1"/>
    <property type="molecule type" value="Genomic_DNA"/>
</dbReference>
<comment type="caution">
    <text evidence="1">The sequence shown here is derived from an EMBL/GenBank/DDBJ whole genome shotgun (WGS) entry which is preliminary data.</text>
</comment>
<dbReference type="Proteomes" id="UP000324351">
    <property type="component" value="Unassembled WGS sequence"/>
</dbReference>
<reference evidence="1 2" key="1">
    <citation type="submission" date="2019-09" db="EMBL/GenBank/DDBJ databases">
        <title>Nocardioides panacisoli sp. nov., isolated from the soil of a ginseng field.</title>
        <authorList>
            <person name="Cho C."/>
        </authorList>
    </citation>
    <scope>NUCLEOTIDE SEQUENCE [LARGE SCALE GENOMIC DNA]</scope>
    <source>
        <strain evidence="1 2">BN140041</strain>
    </source>
</reference>
<sequence>MSVERDRAVLEEIVRAVVERHEEIRSEWQSPGSAWSAHVRLHSDEGRACDLLTGAEWQEVRFEHRNRSAFILTTTDEDDVRDALCRLAQVAEAYLLGRGRVEHRRGIFGRRSVLVLPTAEGEWRIGKRASNPPPMAGGGST</sequence>
<reference evidence="1 2" key="2">
    <citation type="submission" date="2019-09" db="EMBL/GenBank/DDBJ databases">
        <authorList>
            <person name="Jin C."/>
        </authorList>
    </citation>
    <scope>NUCLEOTIDE SEQUENCE [LARGE SCALE GENOMIC DNA]</scope>
    <source>
        <strain evidence="1 2">BN140041</strain>
    </source>
</reference>
<dbReference type="AlphaFoldDB" id="A0A5B1LVA2"/>
<accession>A0A5B1LVA2</accession>
<dbReference type="RefSeq" id="WP_149752198.1">
    <property type="nucleotide sequence ID" value="NZ_VUJW01000015.1"/>
</dbReference>
<organism evidence="1 2">
    <name type="scientific">Nocardioides antri</name>
    <dbReference type="NCBI Taxonomy" id="2607659"/>
    <lineage>
        <taxon>Bacteria</taxon>
        <taxon>Bacillati</taxon>
        <taxon>Actinomycetota</taxon>
        <taxon>Actinomycetes</taxon>
        <taxon>Propionibacteriales</taxon>
        <taxon>Nocardioidaceae</taxon>
        <taxon>Nocardioides</taxon>
    </lineage>
</organism>
<protein>
    <submittedName>
        <fullName evidence="1">Uncharacterized protein</fullName>
    </submittedName>
</protein>
<gene>
    <name evidence="1" type="ORF">F0U47_19680</name>
</gene>
<evidence type="ECO:0000313" key="2">
    <source>
        <dbReference type="Proteomes" id="UP000324351"/>
    </source>
</evidence>
<name>A0A5B1LVA2_9ACTN</name>
<evidence type="ECO:0000313" key="1">
    <source>
        <dbReference type="EMBL" id="KAA1424068.1"/>
    </source>
</evidence>